<dbReference type="VEuPathDB" id="FungiDB:HpaG810417"/>
<keyword evidence="2" id="KW-1185">Reference proteome</keyword>
<evidence type="ECO:0000313" key="1">
    <source>
        <dbReference type="EnsemblProtists" id="HpaP810417"/>
    </source>
</evidence>
<accession>M4BV76</accession>
<organism evidence="1 2">
    <name type="scientific">Hyaloperonospora arabidopsidis (strain Emoy2)</name>
    <name type="common">Downy mildew agent</name>
    <name type="synonym">Peronospora arabidopsidis</name>
    <dbReference type="NCBI Taxonomy" id="559515"/>
    <lineage>
        <taxon>Eukaryota</taxon>
        <taxon>Sar</taxon>
        <taxon>Stramenopiles</taxon>
        <taxon>Oomycota</taxon>
        <taxon>Peronosporomycetes</taxon>
        <taxon>Peronosporales</taxon>
        <taxon>Peronosporaceae</taxon>
        <taxon>Hyaloperonospora</taxon>
    </lineage>
</organism>
<proteinExistence type="predicted"/>
<sequence>MSATLSVSESANLIISTTNVQKSQNQYYTQHEYKFILMLIVTSAICCPKVSYVSEPLECLALGLDKKVVFERHDHPQGDTTATVRRHPAPVPVYFVSLHLSDPCLRDQIRWSCLHPCGLQVGLRTYMPCPKYCHAYQPLHADV</sequence>
<dbReference type="HOGENOM" id="CLU_1809878_0_0_1"/>
<reference evidence="2" key="1">
    <citation type="journal article" date="2010" name="Science">
        <title>Signatures of adaptation to obligate biotrophy in the Hyaloperonospora arabidopsidis genome.</title>
        <authorList>
            <person name="Baxter L."/>
            <person name="Tripathy S."/>
            <person name="Ishaque N."/>
            <person name="Boot N."/>
            <person name="Cabral A."/>
            <person name="Kemen E."/>
            <person name="Thines M."/>
            <person name="Ah-Fong A."/>
            <person name="Anderson R."/>
            <person name="Badejoko W."/>
            <person name="Bittner-Eddy P."/>
            <person name="Boore J.L."/>
            <person name="Chibucos M.C."/>
            <person name="Coates M."/>
            <person name="Dehal P."/>
            <person name="Delehaunty K."/>
            <person name="Dong S."/>
            <person name="Downton P."/>
            <person name="Dumas B."/>
            <person name="Fabro G."/>
            <person name="Fronick C."/>
            <person name="Fuerstenberg S.I."/>
            <person name="Fulton L."/>
            <person name="Gaulin E."/>
            <person name="Govers F."/>
            <person name="Hughes L."/>
            <person name="Humphray S."/>
            <person name="Jiang R.H."/>
            <person name="Judelson H."/>
            <person name="Kamoun S."/>
            <person name="Kyung K."/>
            <person name="Meijer H."/>
            <person name="Minx P."/>
            <person name="Morris P."/>
            <person name="Nelson J."/>
            <person name="Phuntumart V."/>
            <person name="Qutob D."/>
            <person name="Rehmany A."/>
            <person name="Rougon-Cardoso A."/>
            <person name="Ryden P."/>
            <person name="Torto-Alalibo T."/>
            <person name="Studholme D."/>
            <person name="Wang Y."/>
            <person name="Win J."/>
            <person name="Wood J."/>
            <person name="Clifton S.W."/>
            <person name="Rogers J."/>
            <person name="Van den Ackerveken G."/>
            <person name="Jones J.D."/>
            <person name="McDowell J.M."/>
            <person name="Beynon J."/>
            <person name="Tyler B.M."/>
        </authorList>
    </citation>
    <scope>NUCLEOTIDE SEQUENCE [LARGE SCALE GENOMIC DNA]</scope>
    <source>
        <strain evidence="2">Emoy2</strain>
    </source>
</reference>
<evidence type="ECO:0000313" key="2">
    <source>
        <dbReference type="Proteomes" id="UP000011713"/>
    </source>
</evidence>
<name>M4BV76_HYAAE</name>
<dbReference type="AlphaFoldDB" id="M4BV76"/>
<dbReference type="InParanoid" id="M4BV76"/>
<dbReference type="EMBL" id="JH597971">
    <property type="status" value="NOT_ANNOTATED_CDS"/>
    <property type="molecule type" value="Genomic_DNA"/>
</dbReference>
<reference evidence="1" key="2">
    <citation type="submission" date="2015-06" db="UniProtKB">
        <authorList>
            <consortium name="EnsemblProtists"/>
        </authorList>
    </citation>
    <scope>IDENTIFICATION</scope>
    <source>
        <strain evidence="1">Emoy2</strain>
    </source>
</reference>
<dbReference type="EnsemblProtists" id="HpaT810417">
    <property type="protein sequence ID" value="HpaP810417"/>
    <property type="gene ID" value="HpaG810417"/>
</dbReference>
<protein>
    <submittedName>
        <fullName evidence="1">Uncharacterized protein</fullName>
    </submittedName>
</protein>
<dbReference type="Proteomes" id="UP000011713">
    <property type="component" value="Unassembled WGS sequence"/>
</dbReference>